<dbReference type="AlphaFoldDB" id="A0A7C1FH53"/>
<feature type="domain" description="DUF5671" evidence="3">
    <location>
        <begin position="15"/>
        <end position="128"/>
    </location>
</feature>
<sequence>MQNNIKTSRLAAVRRLYVYWIAFVSQIAMLIGINELVGVIGRAWLEREAAMGDVFFRTAAAGSISVLVVATPIFLIHWGVAQHFCNEPSERSSLWRKLFLYVSTAAALIILLSNSGRLLSEISWLAFGGTIGAAEIWPVGWLQWSFMAAIGAGLIYQWYTVLSADGDFGKETRPARWVRQLFLCIASLIGLGITIWGAHTGLQIGLQIVLDRIFWVSDPNWWQRPLSSGVSQVLIGAWLTHAIWRQWQDAAELNPAEGRSVIRRVYLYLSVLIGAITALTPAALLLREGVLMVIGGGAGSLAVLLDRMTGPVSFIPVGAAIWGWSWTTLRKETDTYGDSKESATVRRVYTYLVTATGLALLWVGAVELLHALIDAALVGDVWREPLANGIALLAVGVPTWTIFWRRAQSIAERDDATGAIERNSWPRRLYLYGVALVGALVLLFTLAQVVYRILLAVMGEPDAMLSSSELAYRLADSIVAGLLWALHLLALRADGRFDRPVEVAVGMVQNPDERRAALEAHIAWLEAELAAARAELAKLESRS</sequence>
<keyword evidence="2" id="KW-0472">Membrane</keyword>
<comment type="caution">
    <text evidence="4">The sequence shown here is derived from an EMBL/GenBank/DDBJ whole genome shotgun (WGS) entry which is preliminary data.</text>
</comment>
<keyword evidence="2" id="KW-1133">Transmembrane helix</keyword>
<dbReference type="EMBL" id="DSMG01000031">
    <property type="protein sequence ID" value="HDX30254.1"/>
    <property type="molecule type" value="Genomic_DNA"/>
</dbReference>
<feature type="transmembrane region" description="Helical" evidence="2">
    <location>
        <begin position="348"/>
        <end position="373"/>
    </location>
</feature>
<organism evidence="4">
    <name type="scientific">Caldilinea aerophila</name>
    <dbReference type="NCBI Taxonomy" id="133453"/>
    <lineage>
        <taxon>Bacteria</taxon>
        <taxon>Bacillati</taxon>
        <taxon>Chloroflexota</taxon>
        <taxon>Caldilineae</taxon>
        <taxon>Caldilineales</taxon>
        <taxon>Caldilineaceae</taxon>
        <taxon>Caldilinea</taxon>
    </lineage>
</organism>
<feature type="transmembrane region" description="Helical" evidence="2">
    <location>
        <begin position="385"/>
        <end position="404"/>
    </location>
</feature>
<dbReference type="Pfam" id="PF18920">
    <property type="entry name" value="DUF5671"/>
    <property type="match status" value="3"/>
</dbReference>
<feature type="transmembrane region" description="Helical" evidence="2">
    <location>
        <begin position="180"/>
        <end position="206"/>
    </location>
</feature>
<keyword evidence="1" id="KW-0175">Coiled coil</keyword>
<proteinExistence type="predicted"/>
<feature type="coiled-coil region" evidence="1">
    <location>
        <begin position="515"/>
        <end position="542"/>
    </location>
</feature>
<feature type="domain" description="DUF5671" evidence="3">
    <location>
        <begin position="347"/>
        <end position="482"/>
    </location>
</feature>
<keyword evidence="2" id="KW-0812">Transmembrane</keyword>
<feature type="transmembrane region" description="Helical" evidence="2">
    <location>
        <begin position="98"/>
        <end position="116"/>
    </location>
</feature>
<name>A0A7C1FH53_9CHLR</name>
<evidence type="ECO:0000259" key="3">
    <source>
        <dbReference type="Pfam" id="PF18920"/>
    </source>
</evidence>
<feature type="transmembrane region" description="Helical" evidence="2">
    <location>
        <begin position="226"/>
        <end position="244"/>
    </location>
</feature>
<evidence type="ECO:0000256" key="2">
    <source>
        <dbReference type="SAM" id="Phobius"/>
    </source>
</evidence>
<feature type="transmembrane region" description="Helical" evidence="2">
    <location>
        <begin position="54"/>
        <end position="78"/>
    </location>
</feature>
<feature type="domain" description="DUF5671" evidence="3">
    <location>
        <begin position="181"/>
        <end position="295"/>
    </location>
</feature>
<feature type="transmembrane region" description="Helical" evidence="2">
    <location>
        <begin position="308"/>
        <end position="327"/>
    </location>
</feature>
<gene>
    <name evidence="4" type="ORF">ENQ20_02040</name>
</gene>
<feature type="transmembrane region" description="Helical" evidence="2">
    <location>
        <begin position="16"/>
        <end position="34"/>
    </location>
</feature>
<protein>
    <recommendedName>
        <fullName evidence="3">DUF5671 domain-containing protein</fullName>
    </recommendedName>
</protein>
<accession>A0A7C1FH53</accession>
<feature type="transmembrane region" description="Helical" evidence="2">
    <location>
        <begin position="429"/>
        <end position="451"/>
    </location>
</feature>
<feature type="transmembrane region" description="Helical" evidence="2">
    <location>
        <begin position="265"/>
        <end position="286"/>
    </location>
</feature>
<dbReference type="InterPro" id="IPR043728">
    <property type="entry name" value="DUF5671"/>
</dbReference>
<feature type="transmembrane region" description="Helical" evidence="2">
    <location>
        <begin position="471"/>
        <end position="491"/>
    </location>
</feature>
<reference evidence="4" key="1">
    <citation type="journal article" date="2020" name="mSystems">
        <title>Genome- and Community-Level Interaction Insights into Carbon Utilization and Element Cycling Functions of Hydrothermarchaeota in Hydrothermal Sediment.</title>
        <authorList>
            <person name="Zhou Z."/>
            <person name="Liu Y."/>
            <person name="Xu W."/>
            <person name="Pan J."/>
            <person name="Luo Z.H."/>
            <person name="Li M."/>
        </authorList>
    </citation>
    <scope>NUCLEOTIDE SEQUENCE [LARGE SCALE GENOMIC DNA]</scope>
    <source>
        <strain evidence="4">SpSt-289</strain>
    </source>
</reference>
<feature type="transmembrane region" description="Helical" evidence="2">
    <location>
        <begin position="136"/>
        <end position="159"/>
    </location>
</feature>
<evidence type="ECO:0000313" key="4">
    <source>
        <dbReference type="EMBL" id="HDX30254.1"/>
    </source>
</evidence>
<evidence type="ECO:0000256" key="1">
    <source>
        <dbReference type="SAM" id="Coils"/>
    </source>
</evidence>